<protein>
    <recommendedName>
        <fullName evidence="7">Cytosine-specific methyltransferase</fullName>
        <ecNumber evidence="7">2.1.1.37</ecNumber>
    </recommendedName>
</protein>
<dbReference type="InterPro" id="IPR018117">
    <property type="entry name" value="C5_DNA_meth_AS"/>
</dbReference>
<comment type="similarity">
    <text evidence="5 6">Belongs to the class I-like SAM-binding methyltransferase superfamily. C5-methyltransferase family.</text>
</comment>
<evidence type="ECO:0000256" key="1">
    <source>
        <dbReference type="ARBA" id="ARBA00022603"/>
    </source>
</evidence>
<sequence length="414" mass="48354">MNKISVVELFAGVGGFRLGMTRYNDKLFDFVFANQWEPNKKVQHAFDCYVHNFGSENAVNLDIKDCKYDIPFNHDLLVGGFPCQDYSVASTNAKGIEGKKGVLWWEISWILENKQPKMVLLENVDRLLKSPSKQRGRDFAIMLKNFDKLGYDVEWQVINAADYGMVQRRKRVFIFAKNRLFFDNNIKINEDTSRINNGFFDKEFPSLQDEKTNLFIDLNSFTNEVDITHNYQIKKFLNKGFCYNGRVFCYDFKPICNNKLGILKTILENKVDLKYYLNEYQLGKMKYLKSGKKILRYKPNGEVYNYTEGSMSLFDSVEKPARTLITSEGTLNRSTHIIKKGEFYRFITPLEAERINGFDDNWTECIKTERMRYFCMGNALVVSIIEKLSKSIEDSFNIINKTKLCQIKIKNKIV</sequence>
<organism evidence="8 9">
    <name type="scientific">Spiroplasma corruscae</name>
    <dbReference type="NCBI Taxonomy" id="216934"/>
    <lineage>
        <taxon>Bacteria</taxon>
        <taxon>Bacillati</taxon>
        <taxon>Mycoplasmatota</taxon>
        <taxon>Mollicutes</taxon>
        <taxon>Entomoplasmatales</taxon>
        <taxon>Spiroplasmataceae</taxon>
        <taxon>Spiroplasma</taxon>
    </lineage>
</organism>
<dbReference type="AlphaFoldDB" id="A0A222EQD7"/>
<keyword evidence="3 5" id="KW-0949">S-adenosyl-L-methionine</keyword>
<dbReference type="NCBIfam" id="TIGR00675">
    <property type="entry name" value="dcm"/>
    <property type="match status" value="1"/>
</dbReference>
<accession>A0A222EQD7</accession>
<evidence type="ECO:0000313" key="9">
    <source>
        <dbReference type="Proteomes" id="UP000203229"/>
    </source>
</evidence>
<dbReference type="Proteomes" id="UP000203229">
    <property type="component" value="Chromosome"/>
</dbReference>
<reference evidence="8 9" key="1">
    <citation type="submission" date="2017-07" db="EMBL/GenBank/DDBJ databases">
        <title>Complete genome sequence of Spiroplasma corruscae EC-1 (DSM 19793).</title>
        <authorList>
            <person name="Tsai Y.-M."/>
            <person name="Lo W.-S."/>
            <person name="Kuo C.-H."/>
        </authorList>
    </citation>
    <scope>NUCLEOTIDE SEQUENCE [LARGE SCALE GENOMIC DNA]</scope>
    <source>
        <strain evidence="8 9">EC-1</strain>
    </source>
</reference>
<comment type="catalytic activity">
    <reaction evidence="7">
        <text>a 2'-deoxycytidine in DNA + S-adenosyl-L-methionine = a 5-methyl-2'-deoxycytidine in DNA + S-adenosyl-L-homocysteine + H(+)</text>
        <dbReference type="Rhea" id="RHEA:13681"/>
        <dbReference type="Rhea" id="RHEA-COMP:11369"/>
        <dbReference type="Rhea" id="RHEA-COMP:11370"/>
        <dbReference type="ChEBI" id="CHEBI:15378"/>
        <dbReference type="ChEBI" id="CHEBI:57856"/>
        <dbReference type="ChEBI" id="CHEBI:59789"/>
        <dbReference type="ChEBI" id="CHEBI:85452"/>
        <dbReference type="ChEBI" id="CHEBI:85454"/>
        <dbReference type="EC" id="2.1.1.37"/>
    </reaction>
</comment>
<dbReference type="PANTHER" id="PTHR46098">
    <property type="entry name" value="TRNA (CYTOSINE(38)-C(5))-METHYLTRANSFERASE"/>
    <property type="match status" value="1"/>
</dbReference>
<dbReference type="Pfam" id="PF00145">
    <property type="entry name" value="DNA_methylase"/>
    <property type="match status" value="1"/>
</dbReference>
<feature type="active site" evidence="5">
    <location>
        <position position="83"/>
    </location>
</feature>
<dbReference type="SUPFAM" id="SSF53335">
    <property type="entry name" value="S-adenosyl-L-methionine-dependent methyltransferases"/>
    <property type="match status" value="1"/>
</dbReference>
<dbReference type="GO" id="GO:0009307">
    <property type="term" value="P:DNA restriction-modification system"/>
    <property type="evidence" value="ECO:0007669"/>
    <property type="project" value="UniProtKB-KW"/>
</dbReference>
<dbReference type="EMBL" id="CP022535">
    <property type="protein sequence ID" value="ASP28453.1"/>
    <property type="molecule type" value="Genomic_DNA"/>
</dbReference>
<dbReference type="PROSITE" id="PS00094">
    <property type="entry name" value="C5_MTASE_1"/>
    <property type="match status" value="1"/>
</dbReference>
<dbReference type="OrthoDB" id="9813719at2"/>
<dbReference type="KEGG" id="scou:SCORR_v1c06810"/>
<evidence type="ECO:0000256" key="6">
    <source>
        <dbReference type="RuleBase" id="RU000416"/>
    </source>
</evidence>
<keyword evidence="9" id="KW-1185">Reference proteome</keyword>
<name>A0A222EQD7_9MOLU</name>
<evidence type="ECO:0000313" key="8">
    <source>
        <dbReference type="EMBL" id="ASP28453.1"/>
    </source>
</evidence>
<proteinExistence type="inferred from homology"/>
<dbReference type="EC" id="2.1.1.37" evidence="7"/>
<keyword evidence="1 5" id="KW-0489">Methyltransferase</keyword>
<dbReference type="InterPro" id="IPR001525">
    <property type="entry name" value="C5_MeTfrase"/>
</dbReference>
<dbReference type="InterPro" id="IPR050750">
    <property type="entry name" value="C5-MTase"/>
</dbReference>
<evidence type="ECO:0000256" key="2">
    <source>
        <dbReference type="ARBA" id="ARBA00022679"/>
    </source>
</evidence>
<dbReference type="GO" id="GO:0003886">
    <property type="term" value="F:DNA (cytosine-5-)-methyltransferase activity"/>
    <property type="evidence" value="ECO:0007669"/>
    <property type="project" value="UniProtKB-EC"/>
</dbReference>
<evidence type="ECO:0000256" key="7">
    <source>
        <dbReference type="RuleBase" id="RU000417"/>
    </source>
</evidence>
<dbReference type="RefSeq" id="WP_094049206.1">
    <property type="nucleotide sequence ID" value="NZ_CP022535.1"/>
</dbReference>
<evidence type="ECO:0000256" key="3">
    <source>
        <dbReference type="ARBA" id="ARBA00022691"/>
    </source>
</evidence>
<keyword evidence="2 5" id="KW-0808">Transferase</keyword>
<dbReference type="GO" id="GO:0032259">
    <property type="term" value="P:methylation"/>
    <property type="evidence" value="ECO:0007669"/>
    <property type="project" value="UniProtKB-KW"/>
</dbReference>
<gene>
    <name evidence="8" type="primary">dcm</name>
    <name evidence="8" type="ORF">SCORR_v1c06810</name>
</gene>
<keyword evidence="4" id="KW-0680">Restriction system</keyword>
<dbReference type="REBASE" id="212493">
    <property type="entry name" value="M.ScoEC1ORF6810P"/>
</dbReference>
<dbReference type="Gene3D" id="3.40.50.150">
    <property type="entry name" value="Vaccinia Virus protein VP39"/>
    <property type="match status" value="1"/>
</dbReference>
<evidence type="ECO:0000256" key="5">
    <source>
        <dbReference type="PROSITE-ProRule" id="PRU01016"/>
    </source>
</evidence>
<dbReference type="PRINTS" id="PR00105">
    <property type="entry name" value="C5METTRFRASE"/>
</dbReference>
<dbReference type="Gene3D" id="3.90.120.30">
    <property type="match status" value="1"/>
</dbReference>
<dbReference type="PROSITE" id="PS51679">
    <property type="entry name" value="SAM_MT_C5"/>
    <property type="match status" value="1"/>
</dbReference>
<dbReference type="InterPro" id="IPR029063">
    <property type="entry name" value="SAM-dependent_MTases_sf"/>
</dbReference>
<dbReference type="PANTHER" id="PTHR46098:SF1">
    <property type="entry name" value="TRNA (CYTOSINE(38)-C(5))-METHYLTRANSFERASE"/>
    <property type="match status" value="1"/>
</dbReference>
<evidence type="ECO:0000256" key="4">
    <source>
        <dbReference type="ARBA" id="ARBA00022747"/>
    </source>
</evidence>